<feature type="region of interest" description="Disordered" evidence="1">
    <location>
        <begin position="1"/>
        <end position="20"/>
    </location>
</feature>
<dbReference type="Proteomes" id="UP000625527">
    <property type="component" value="Unassembled WGS sequence"/>
</dbReference>
<feature type="compositionally biased region" description="Basic residues" evidence="1">
    <location>
        <begin position="1"/>
        <end position="10"/>
    </location>
</feature>
<keyword evidence="3" id="KW-1185">Reference proteome</keyword>
<evidence type="ECO:0000313" key="3">
    <source>
        <dbReference type="Proteomes" id="UP000625527"/>
    </source>
</evidence>
<sequence length="174" mass="18674">MAIFRRRTRRPSANAAMAQSPDPAFRLGSLRLYQPDDELSVRLPDGVGEVAAYAQTLAWTCNEFLNQLEQDHGSLGIFIAVGVKPSRQVRLWCEQVGGTLPEGAWPVLTELLDGAGAAVRPQVTAPVAFALEGLVGDGPSTGFPEYPRAWVDGVAKADEHVSVPDGLFGLVFTD</sequence>
<dbReference type="EMBL" id="JADAQT010000024">
    <property type="protein sequence ID" value="MBE1874471.1"/>
    <property type="molecule type" value="Genomic_DNA"/>
</dbReference>
<gene>
    <name evidence="2" type="ORF">IHE71_01965</name>
</gene>
<evidence type="ECO:0000313" key="2">
    <source>
        <dbReference type="EMBL" id="MBE1874471.1"/>
    </source>
</evidence>
<proteinExistence type="predicted"/>
<comment type="caution">
    <text evidence="2">The sequence shown here is derived from an EMBL/GenBank/DDBJ whole genome shotgun (WGS) entry which is preliminary data.</text>
</comment>
<accession>A0ABR9MSX1</accession>
<protein>
    <submittedName>
        <fullName evidence="2">Uncharacterized protein</fullName>
    </submittedName>
</protein>
<name>A0ABR9MSX1_9MICO</name>
<dbReference type="RefSeq" id="WP_192861040.1">
    <property type="nucleotide sequence ID" value="NZ_JADAQT010000024.1"/>
</dbReference>
<reference evidence="2 3" key="1">
    <citation type="submission" date="2020-10" db="EMBL/GenBank/DDBJ databases">
        <title>Myceligenerans pegani sp. nov., an endophytic actinomycete isolated from Peganum harmala L. in Xinjiang, China.</title>
        <authorList>
            <person name="Xin L."/>
        </authorList>
    </citation>
    <scope>NUCLEOTIDE SEQUENCE [LARGE SCALE GENOMIC DNA]</scope>
    <source>
        <strain evidence="2 3">TRM65318</strain>
    </source>
</reference>
<organism evidence="2 3">
    <name type="scientific">Myceligenerans pegani</name>
    <dbReference type="NCBI Taxonomy" id="2776917"/>
    <lineage>
        <taxon>Bacteria</taxon>
        <taxon>Bacillati</taxon>
        <taxon>Actinomycetota</taxon>
        <taxon>Actinomycetes</taxon>
        <taxon>Micrococcales</taxon>
        <taxon>Promicromonosporaceae</taxon>
        <taxon>Myceligenerans</taxon>
    </lineage>
</organism>
<evidence type="ECO:0000256" key="1">
    <source>
        <dbReference type="SAM" id="MobiDB-lite"/>
    </source>
</evidence>